<reference evidence="4 5" key="1">
    <citation type="submission" date="2019-09" db="EMBL/GenBank/DDBJ databases">
        <title>Actinomadura physcomitrii sp. nov., a novel actinomycete isolated from moss [Physcomitrium sphaericum (Ludw) Fuernr].</title>
        <authorList>
            <person name="Zhuang X."/>
            <person name="Liu C."/>
        </authorList>
    </citation>
    <scope>NUCLEOTIDE SEQUENCE [LARGE SCALE GENOMIC DNA]</scope>
    <source>
        <strain evidence="4 5">HMC1</strain>
    </source>
</reference>
<comment type="similarity">
    <text evidence="1 2">Belongs to the phD/YefM antitoxin family.</text>
</comment>
<proteinExistence type="inferred from homology"/>
<comment type="function">
    <text evidence="2">Antitoxin component of a type II toxin-antitoxin (TA) system.</text>
</comment>
<evidence type="ECO:0000313" key="4">
    <source>
        <dbReference type="EMBL" id="KAB2350316.1"/>
    </source>
</evidence>
<evidence type="ECO:0000256" key="1">
    <source>
        <dbReference type="ARBA" id="ARBA00009981"/>
    </source>
</evidence>
<feature type="compositionally biased region" description="Low complexity" evidence="3">
    <location>
        <begin position="8"/>
        <end position="30"/>
    </location>
</feature>
<evidence type="ECO:0000256" key="2">
    <source>
        <dbReference type="RuleBase" id="RU362080"/>
    </source>
</evidence>
<feature type="region of interest" description="Disordered" evidence="3">
    <location>
        <begin position="1"/>
        <end position="37"/>
    </location>
</feature>
<feature type="region of interest" description="Disordered" evidence="3">
    <location>
        <begin position="160"/>
        <end position="180"/>
    </location>
</feature>
<dbReference type="InterPro" id="IPR006442">
    <property type="entry name" value="Antitoxin_Phd/YefM"/>
</dbReference>
<protein>
    <recommendedName>
        <fullName evidence="2">Antitoxin</fullName>
    </recommendedName>
</protein>
<accession>A0A6H9Z8U9</accession>
<dbReference type="Gene3D" id="3.40.1620.10">
    <property type="entry name" value="YefM-like domain"/>
    <property type="match status" value="1"/>
</dbReference>
<evidence type="ECO:0000313" key="5">
    <source>
        <dbReference type="Proteomes" id="UP000468735"/>
    </source>
</evidence>
<sequence length="180" mass="19899">MASVRLGSPLALTTRTASATSSPTSSPAPSGVTEKATSTMQSLQSCLVVRSIRQAHRVSASRRHPAGFMYMKYFRYMDRMKISEARGHLADVIGRARYAQQATTLTDRGKDAAVVISPQQYDEYQRLREEEMRRTVRQRLTELDAGAPLRTFTSAEEMIEASDADRAARDARKARGQGAA</sequence>
<dbReference type="OrthoDB" id="965929at2"/>
<dbReference type="Proteomes" id="UP000468735">
    <property type="component" value="Unassembled WGS sequence"/>
</dbReference>
<dbReference type="SUPFAM" id="SSF143120">
    <property type="entry name" value="YefM-like"/>
    <property type="match status" value="1"/>
</dbReference>
<name>A0A6H9Z8U9_9ACTN</name>
<comment type="caution">
    <text evidence="4">The sequence shown here is derived from an EMBL/GenBank/DDBJ whole genome shotgun (WGS) entry which is preliminary data.</text>
</comment>
<evidence type="ECO:0000256" key="3">
    <source>
        <dbReference type="SAM" id="MobiDB-lite"/>
    </source>
</evidence>
<dbReference type="InterPro" id="IPR036165">
    <property type="entry name" value="YefM-like_sf"/>
</dbReference>
<dbReference type="EMBL" id="WBMT01000004">
    <property type="protein sequence ID" value="KAB2350316.1"/>
    <property type="molecule type" value="Genomic_DNA"/>
</dbReference>
<organism evidence="4 5">
    <name type="scientific">Actinomadura rudentiformis</name>
    <dbReference type="NCBI Taxonomy" id="359158"/>
    <lineage>
        <taxon>Bacteria</taxon>
        <taxon>Bacillati</taxon>
        <taxon>Actinomycetota</taxon>
        <taxon>Actinomycetes</taxon>
        <taxon>Streptosporangiales</taxon>
        <taxon>Thermomonosporaceae</taxon>
        <taxon>Actinomadura</taxon>
    </lineage>
</organism>
<feature type="compositionally biased region" description="Basic and acidic residues" evidence="3">
    <location>
        <begin position="163"/>
        <end position="173"/>
    </location>
</feature>
<dbReference type="Pfam" id="PF02604">
    <property type="entry name" value="PhdYeFM_antitox"/>
    <property type="match status" value="1"/>
</dbReference>
<keyword evidence="5" id="KW-1185">Reference proteome</keyword>
<gene>
    <name evidence="4" type="ORF">F8566_11100</name>
</gene>
<dbReference type="AlphaFoldDB" id="A0A6H9Z8U9"/>
<dbReference type="NCBIfam" id="TIGR01552">
    <property type="entry name" value="phd_fam"/>
    <property type="match status" value="1"/>
</dbReference>